<keyword evidence="3" id="KW-1185">Reference proteome</keyword>
<organism evidence="2 3">
    <name type="scientific">Chelonia mydas</name>
    <name type="common">Green sea-turtle</name>
    <name type="synonym">Chelonia agassizi</name>
    <dbReference type="NCBI Taxonomy" id="8469"/>
    <lineage>
        <taxon>Eukaryota</taxon>
        <taxon>Metazoa</taxon>
        <taxon>Chordata</taxon>
        <taxon>Craniata</taxon>
        <taxon>Vertebrata</taxon>
        <taxon>Euteleostomi</taxon>
        <taxon>Archelosauria</taxon>
        <taxon>Testudinata</taxon>
        <taxon>Testudines</taxon>
        <taxon>Cryptodira</taxon>
        <taxon>Durocryptodira</taxon>
        <taxon>Americhelydia</taxon>
        <taxon>Chelonioidea</taxon>
        <taxon>Cheloniidae</taxon>
        <taxon>Chelonia</taxon>
    </lineage>
</organism>
<dbReference type="Proteomes" id="UP000031443">
    <property type="component" value="Unassembled WGS sequence"/>
</dbReference>
<keyword evidence="1" id="KW-0472">Membrane</keyword>
<feature type="transmembrane region" description="Helical" evidence="1">
    <location>
        <begin position="12"/>
        <end position="36"/>
    </location>
</feature>
<reference evidence="3" key="1">
    <citation type="journal article" date="2013" name="Nat. Genet.">
        <title>The draft genomes of soft-shell turtle and green sea turtle yield insights into the development and evolution of the turtle-specific body plan.</title>
        <authorList>
            <person name="Wang Z."/>
            <person name="Pascual-Anaya J."/>
            <person name="Zadissa A."/>
            <person name="Li W."/>
            <person name="Niimura Y."/>
            <person name="Huang Z."/>
            <person name="Li C."/>
            <person name="White S."/>
            <person name="Xiong Z."/>
            <person name="Fang D."/>
            <person name="Wang B."/>
            <person name="Ming Y."/>
            <person name="Chen Y."/>
            <person name="Zheng Y."/>
            <person name="Kuraku S."/>
            <person name="Pignatelli M."/>
            <person name="Herrero J."/>
            <person name="Beal K."/>
            <person name="Nozawa M."/>
            <person name="Li Q."/>
            <person name="Wang J."/>
            <person name="Zhang H."/>
            <person name="Yu L."/>
            <person name="Shigenobu S."/>
            <person name="Wang J."/>
            <person name="Liu J."/>
            <person name="Flicek P."/>
            <person name="Searle S."/>
            <person name="Wang J."/>
            <person name="Kuratani S."/>
            <person name="Yin Y."/>
            <person name="Aken B."/>
            <person name="Zhang G."/>
            <person name="Irie N."/>
        </authorList>
    </citation>
    <scope>NUCLEOTIDE SEQUENCE [LARGE SCALE GENOMIC DNA]</scope>
</reference>
<evidence type="ECO:0000313" key="3">
    <source>
        <dbReference type="Proteomes" id="UP000031443"/>
    </source>
</evidence>
<evidence type="ECO:0000313" key="2">
    <source>
        <dbReference type="EMBL" id="EMP34843.1"/>
    </source>
</evidence>
<sequence>MGYTLSAFAKELPAWIIFTGIFLPVVLLLLLLIAYFRIKLIEGLLKSSQSLFLMAYQLHSYQGSSSGFTGTPRLSFSALHRETLKDYVPLAYGKRAFLLPTVNEELAMGNDPTDAILNFHIWYQKLRSEKKRLTKRT</sequence>
<proteinExistence type="predicted"/>
<keyword evidence="1" id="KW-1133">Transmembrane helix</keyword>
<accession>M7BRY7</accession>
<keyword evidence="1" id="KW-0812">Transmembrane</keyword>
<dbReference type="AlphaFoldDB" id="M7BRY7"/>
<evidence type="ECO:0000256" key="1">
    <source>
        <dbReference type="SAM" id="Phobius"/>
    </source>
</evidence>
<protein>
    <submittedName>
        <fullName evidence="2">Uncharacterized protein</fullName>
    </submittedName>
</protein>
<gene>
    <name evidence="2" type="ORF">UY3_08000</name>
</gene>
<dbReference type="EMBL" id="KB531022">
    <property type="protein sequence ID" value="EMP34843.1"/>
    <property type="molecule type" value="Genomic_DNA"/>
</dbReference>
<name>M7BRY7_CHEMY</name>